<sequence>MMDQQTGPQSTIVLHETQQVDNNPDKSFELLMGATLIRKNQEKVFAHGEWMNNCQQSSNQREVPTVLKALLKFRQELIQQQLIGILLLTDKTVTMNCHNKSKGSISIFRLVDKLFKLAEQYNRTIEAGHIPSLSSTIPDSLPRLSRCGDYVITRDILLKTLKELGIQVSINVLATRENRQCVRTRPASRIPQEDPPIVQLTSKSRTTIDLYRKLSRRYNKFKCSGNSVKNQQRALTALLKFMRYSKQQIHSYLIKQLMRKIRMRLRQTDKEKQI</sequence>
<evidence type="ECO:0000313" key="1">
    <source>
        <dbReference type="EMBL" id="KAA6383822.1"/>
    </source>
</evidence>
<reference evidence="1 2" key="1">
    <citation type="submission" date="2019-03" db="EMBL/GenBank/DDBJ databases">
        <title>Single cell metagenomics reveals metabolic interactions within the superorganism composed of flagellate Streblomastix strix and complex community of Bacteroidetes bacteria on its surface.</title>
        <authorList>
            <person name="Treitli S.C."/>
            <person name="Kolisko M."/>
            <person name="Husnik F."/>
            <person name="Keeling P."/>
            <person name="Hampl V."/>
        </authorList>
    </citation>
    <scope>NUCLEOTIDE SEQUENCE [LARGE SCALE GENOMIC DNA]</scope>
    <source>
        <strain evidence="1">ST1C</strain>
    </source>
</reference>
<protein>
    <recommendedName>
        <fullName evidence="3">Reverse transcriptase RNase H-like domain-containing protein</fullName>
    </recommendedName>
</protein>
<dbReference type="PANTHER" id="PTHR33050">
    <property type="entry name" value="REVERSE TRANSCRIPTASE DOMAIN-CONTAINING PROTEIN"/>
    <property type="match status" value="1"/>
</dbReference>
<dbReference type="Proteomes" id="UP000324800">
    <property type="component" value="Unassembled WGS sequence"/>
</dbReference>
<organism evidence="1 2">
    <name type="scientific">Streblomastix strix</name>
    <dbReference type="NCBI Taxonomy" id="222440"/>
    <lineage>
        <taxon>Eukaryota</taxon>
        <taxon>Metamonada</taxon>
        <taxon>Preaxostyla</taxon>
        <taxon>Oxymonadida</taxon>
        <taxon>Streblomastigidae</taxon>
        <taxon>Streblomastix</taxon>
    </lineage>
</organism>
<evidence type="ECO:0000313" key="2">
    <source>
        <dbReference type="Proteomes" id="UP000324800"/>
    </source>
</evidence>
<proteinExistence type="predicted"/>
<name>A0A5J4VMH3_9EUKA</name>
<comment type="caution">
    <text evidence="1">The sequence shown here is derived from an EMBL/GenBank/DDBJ whole genome shotgun (WGS) entry which is preliminary data.</text>
</comment>
<dbReference type="EMBL" id="SNRW01006054">
    <property type="protein sequence ID" value="KAA6383822.1"/>
    <property type="molecule type" value="Genomic_DNA"/>
</dbReference>
<gene>
    <name evidence="1" type="ORF">EZS28_020650</name>
</gene>
<accession>A0A5J4VMH3</accession>
<dbReference type="PANTHER" id="PTHR33050:SF7">
    <property type="entry name" value="RIBONUCLEASE H"/>
    <property type="match status" value="1"/>
</dbReference>
<dbReference type="AlphaFoldDB" id="A0A5J4VMH3"/>
<evidence type="ECO:0008006" key="3">
    <source>
        <dbReference type="Google" id="ProtNLM"/>
    </source>
</evidence>
<dbReference type="InterPro" id="IPR052055">
    <property type="entry name" value="Hepadnavirus_pol/RT"/>
</dbReference>